<reference evidence="1 2" key="1">
    <citation type="journal article" date="2018" name="New Phytol.">
        <title>Phylogenomics of Endogonaceae and evolution of mycorrhizas within Mucoromycota.</title>
        <authorList>
            <person name="Chang Y."/>
            <person name="Desiro A."/>
            <person name="Na H."/>
            <person name="Sandor L."/>
            <person name="Lipzen A."/>
            <person name="Clum A."/>
            <person name="Barry K."/>
            <person name="Grigoriev I.V."/>
            <person name="Martin F.M."/>
            <person name="Stajich J.E."/>
            <person name="Smith M.E."/>
            <person name="Bonito G."/>
            <person name="Spatafora J.W."/>
        </authorList>
    </citation>
    <scope>NUCLEOTIDE SEQUENCE [LARGE SCALE GENOMIC DNA]</scope>
    <source>
        <strain evidence="1 2">GMNB39</strain>
    </source>
</reference>
<organism evidence="1 2">
    <name type="scientific">Jimgerdemannia flammicorona</name>
    <dbReference type="NCBI Taxonomy" id="994334"/>
    <lineage>
        <taxon>Eukaryota</taxon>
        <taxon>Fungi</taxon>
        <taxon>Fungi incertae sedis</taxon>
        <taxon>Mucoromycota</taxon>
        <taxon>Mucoromycotina</taxon>
        <taxon>Endogonomycetes</taxon>
        <taxon>Endogonales</taxon>
        <taxon>Endogonaceae</taxon>
        <taxon>Jimgerdemannia</taxon>
    </lineage>
</organism>
<proteinExistence type="predicted"/>
<dbReference type="Proteomes" id="UP000268093">
    <property type="component" value="Unassembled WGS sequence"/>
</dbReference>
<evidence type="ECO:0000313" key="1">
    <source>
        <dbReference type="EMBL" id="RUP47553.1"/>
    </source>
</evidence>
<dbReference type="EMBL" id="RBNI01004379">
    <property type="protein sequence ID" value="RUP47553.1"/>
    <property type="molecule type" value="Genomic_DNA"/>
</dbReference>
<accession>A0A433D9M7</accession>
<name>A0A433D9M7_9FUNG</name>
<comment type="caution">
    <text evidence="1">The sequence shown here is derived from an EMBL/GenBank/DDBJ whole genome shotgun (WGS) entry which is preliminary data.</text>
</comment>
<sequence>MGPPPFLHPVTPADNAILVTEFLMHYFLKYRSYDAFTDLLDLDGYLKPLFARTMIASRIGDAADWYPLLASDAGAKIQTLSTDMELSFAPQTARASLRFLPQDPDYGSNIRTLTTREFRIDTQAYYRHARAEFDDAIDLDGLTPAKERVVEYRNRPGVERHEEEFEFGEVVGAATDALVKVEGEGYQSLTGRGVWVVDFVGGRQSCRAVIRKVLFGIWRRLGPLFDDPEHQRGHITNACWIHGVAAFLLKNETYKFGAGFYVNPEAVVKDHTAQYSSGHCSPLFDHQQPTCPNRDPGASIVAARNRGYRCEPRPNIAVPLPLMQKTHRRHCSDINGIIRLGSLEGIASISTPQTSWKIDGDDEGSTDTPSVVQEYANTDIRISLSGQDC</sequence>
<gene>
    <name evidence="1" type="ORF">BC936DRAFT_145591</name>
</gene>
<dbReference type="AlphaFoldDB" id="A0A433D9M7"/>
<keyword evidence="2" id="KW-1185">Reference proteome</keyword>
<evidence type="ECO:0000313" key="2">
    <source>
        <dbReference type="Proteomes" id="UP000268093"/>
    </source>
</evidence>
<protein>
    <submittedName>
        <fullName evidence="1">Uncharacterized protein</fullName>
    </submittedName>
</protein>